<sequence>MAPPPFFGANETKRPEKIFLSLRVFWARQHRRRLAARTVPSGCGKISARLLGRVALPFVSLLWSLCFAVLCCCCFWFRFGFAVRLLRAWLAAWRVFVGLALARELGAFVYFIT</sequence>
<evidence type="ECO:0000313" key="3">
    <source>
        <dbReference type="Proteomes" id="UP000284472"/>
    </source>
</evidence>
<keyword evidence="1" id="KW-0472">Membrane</keyword>
<comment type="caution">
    <text evidence="2">The sequence shown here is derived from an EMBL/GenBank/DDBJ whole genome shotgun (WGS) entry which is preliminary data.</text>
</comment>
<dbReference type="AlphaFoldDB" id="A0A414D8I0"/>
<reference evidence="2 3" key="1">
    <citation type="submission" date="2018-08" db="EMBL/GenBank/DDBJ databases">
        <title>A genome reference for cultivated species of the human gut microbiota.</title>
        <authorList>
            <person name="Zou Y."/>
            <person name="Xue W."/>
            <person name="Luo G."/>
        </authorList>
    </citation>
    <scope>NUCLEOTIDE SEQUENCE [LARGE SCALE GENOMIC DNA]</scope>
    <source>
        <strain evidence="2 3">AM32-6</strain>
    </source>
</reference>
<dbReference type="Proteomes" id="UP000284472">
    <property type="component" value="Unassembled WGS sequence"/>
</dbReference>
<gene>
    <name evidence="2" type="ORF">DW812_08325</name>
</gene>
<organism evidence="2 3">
    <name type="scientific">Mediterraneibacter gnavus</name>
    <name type="common">Ruminococcus gnavus</name>
    <dbReference type="NCBI Taxonomy" id="33038"/>
    <lineage>
        <taxon>Bacteria</taxon>
        <taxon>Bacillati</taxon>
        <taxon>Bacillota</taxon>
        <taxon>Clostridia</taxon>
        <taxon>Lachnospirales</taxon>
        <taxon>Lachnospiraceae</taxon>
        <taxon>Mediterraneibacter</taxon>
    </lineage>
</organism>
<feature type="transmembrane region" description="Helical" evidence="1">
    <location>
        <begin position="54"/>
        <end position="79"/>
    </location>
</feature>
<evidence type="ECO:0000313" key="2">
    <source>
        <dbReference type="EMBL" id="RHD06762.1"/>
    </source>
</evidence>
<feature type="transmembrane region" description="Helical" evidence="1">
    <location>
        <begin position="91"/>
        <end position="112"/>
    </location>
</feature>
<proteinExistence type="predicted"/>
<dbReference type="EMBL" id="QSIR01000010">
    <property type="protein sequence ID" value="RHD06762.1"/>
    <property type="molecule type" value="Genomic_DNA"/>
</dbReference>
<accession>A0A414D8I0</accession>
<keyword evidence="1" id="KW-0812">Transmembrane</keyword>
<evidence type="ECO:0000256" key="1">
    <source>
        <dbReference type="SAM" id="Phobius"/>
    </source>
</evidence>
<evidence type="ECO:0008006" key="4">
    <source>
        <dbReference type="Google" id="ProtNLM"/>
    </source>
</evidence>
<name>A0A414D8I0_MEDGN</name>
<keyword evidence="1" id="KW-1133">Transmembrane helix</keyword>
<protein>
    <recommendedName>
        <fullName evidence="4">Transmembrane protein</fullName>
    </recommendedName>
</protein>